<dbReference type="AlphaFoldDB" id="A0A811L0H6"/>
<dbReference type="EMBL" id="CAJFCW020000004">
    <property type="protein sequence ID" value="CAG9114531.1"/>
    <property type="molecule type" value="Genomic_DNA"/>
</dbReference>
<dbReference type="Proteomes" id="UP000783686">
    <property type="component" value="Unassembled WGS sequence"/>
</dbReference>
<gene>
    <name evidence="2" type="ORF">BOKJ2_LOCUS9260</name>
</gene>
<dbReference type="EMBL" id="CAJFDH010000004">
    <property type="protein sequence ID" value="CAD5221069.1"/>
    <property type="molecule type" value="Genomic_DNA"/>
</dbReference>
<evidence type="ECO:0000313" key="3">
    <source>
        <dbReference type="Proteomes" id="UP000614601"/>
    </source>
</evidence>
<protein>
    <recommendedName>
        <fullName evidence="4">DUF148 domain-containing protein</fullName>
    </recommendedName>
</protein>
<sequence length="188" mass="21192">MKVAFVVFCAFVVVAADDECEAKLTQKIIALNGDFFKPGTIKTLLRQNFDMYYKQNKTLKEIADYYYTNYNNIDYFSSSQIDQLTKVLNNITTCVGGPEAFTKLYNNSQQIALDFLKPDEEQVDNVINSQPPTATDEDVATAVCQKVFELATLQRKIEFEKKMWATLPENCLASSKAAISTIAKVHVV</sequence>
<dbReference type="Proteomes" id="UP000614601">
    <property type="component" value="Unassembled WGS sequence"/>
</dbReference>
<name>A0A811L0H6_9BILA</name>
<feature type="signal peptide" evidence="1">
    <location>
        <begin position="1"/>
        <end position="16"/>
    </location>
</feature>
<evidence type="ECO:0008006" key="4">
    <source>
        <dbReference type="Google" id="ProtNLM"/>
    </source>
</evidence>
<feature type="chain" id="PRO_5035681723" description="DUF148 domain-containing protein" evidence="1">
    <location>
        <begin position="17"/>
        <end position="188"/>
    </location>
</feature>
<evidence type="ECO:0000313" key="2">
    <source>
        <dbReference type="EMBL" id="CAD5221069.1"/>
    </source>
</evidence>
<accession>A0A811L0H6</accession>
<reference evidence="2" key="1">
    <citation type="submission" date="2020-09" db="EMBL/GenBank/DDBJ databases">
        <authorList>
            <person name="Kikuchi T."/>
        </authorList>
    </citation>
    <scope>NUCLEOTIDE SEQUENCE</scope>
    <source>
        <strain evidence="2">SH1</strain>
    </source>
</reference>
<keyword evidence="3" id="KW-1185">Reference proteome</keyword>
<proteinExistence type="predicted"/>
<organism evidence="2 3">
    <name type="scientific">Bursaphelenchus okinawaensis</name>
    <dbReference type="NCBI Taxonomy" id="465554"/>
    <lineage>
        <taxon>Eukaryota</taxon>
        <taxon>Metazoa</taxon>
        <taxon>Ecdysozoa</taxon>
        <taxon>Nematoda</taxon>
        <taxon>Chromadorea</taxon>
        <taxon>Rhabditida</taxon>
        <taxon>Tylenchina</taxon>
        <taxon>Tylenchomorpha</taxon>
        <taxon>Aphelenchoidea</taxon>
        <taxon>Aphelenchoididae</taxon>
        <taxon>Bursaphelenchus</taxon>
    </lineage>
</organism>
<dbReference type="OrthoDB" id="5821952at2759"/>
<keyword evidence="1" id="KW-0732">Signal</keyword>
<comment type="caution">
    <text evidence="2">The sequence shown here is derived from an EMBL/GenBank/DDBJ whole genome shotgun (WGS) entry which is preliminary data.</text>
</comment>
<evidence type="ECO:0000256" key="1">
    <source>
        <dbReference type="SAM" id="SignalP"/>
    </source>
</evidence>